<feature type="compositionally biased region" description="Basic and acidic residues" evidence="1">
    <location>
        <begin position="282"/>
        <end position="292"/>
    </location>
</feature>
<evidence type="ECO:0000313" key="3">
    <source>
        <dbReference type="EMBL" id="KAF7492560.1"/>
    </source>
</evidence>
<name>A0A834R9Y1_SARSC</name>
<evidence type="ECO:0000313" key="4">
    <source>
        <dbReference type="EnsemblMetazoa" id="KAF7492560.1"/>
    </source>
</evidence>
<dbReference type="InterPro" id="IPR004302">
    <property type="entry name" value="Cellulose/chitin-bd_N"/>
</dbReference>
<protein>
    <recommendedName>
        <fullName evidence="2">Chitin-binding type-4 domain-containing protein</fullName>
    </recommendedName>
</protein>
<dbReference type="Proteomes" id="UP000070412">
    <property type="component" value="Unassembled WGS sequence"/>
</dbReference>
<dbReference type="AlphaFoldDB" id="A0A834R9Y1"/>
<feature type="compositionally biased region" description="Polar residues" evidence="1">
    <location>
        <begin position="261"/>
        <end position="281"/>
    </location>
</feature>
<accession>A0A834R9Y1</accession>
<reference evidence="3" key="2">
    <citation type="submission" date="2020-01" db="EMBL/GenBank/DDBJ databases">
        <authorList>
            <person name="Korhonen P.K.K."/>
            <person name="Guangxu M.G."/>
            <person name="Wang T.W."/>
            <person name="Stroehlein A.J.S."/>
            <person name="Young N.D."/>
            <person name="Ang C.-S.A."/>
            <person name="Fernando D.W.F."/>
            <person name="Lu H.L."/>
            <person name="Taylor S.T."/>
            <person name="Ehtesham M.E.M."/>
            <person name="Najaraj S.H.N."/>
            <person name="Harsha G.H.G."/>
            <person name="Madugundu A.M."/>
            <person name="Renuse S.R."/>
            <person name="Holt D.H."/>
            <person name="Pandey A.P."/>
            <person name="Papenfuss A.P."/>
            <person name="Gasser R.B.G."/>
            <person name="Fischer K.F."/>
        </authorList>
    </citation>
    <scope>NUCLEOTIDE SEQUENCE</scope>
    <source>
        <strain evidence="3">SSS_KF_BRIS2020</strain>
    </source>
</reference>
<feature type="domain" description="Chitin-binding type-4" evidence="2">
    <location>
        <begin position="24"/>
        <end position="209"/>
    </location>
</feature>
<feature type="region of interest" description="Disordered" evidence="1">
    <location>
        <begin position="259"/>
        <end position="292"/>
    </location>
</feature>
<dbReference type="EMBL" id="WVUK01000056">
    <property type="protein sequence ID" value="KAF7492560.1"/>
    <property type="molecule type" value="Genomic_DNA"/>
</dbReference>
<proteinExistence type="predicted"/>
<dbReference type="EnsemblMetazoa" id="SSS_1571s_mrna">
    <property type="protein sequence ID" value="KAF7492560.1"/>
    <property type="gene ID" value="SSS_1571"/>
</dbReference>
<keyword evidence="5" id="KW-1185">Reference proteome</keyword>
<evidence type="ECO:0000256" key="1">
    <source>
        <dbReference type="SAM" id="MobiDB-lite"/>
    </source>
</evidence>
<reference evidence="5" key="1">
    <citation type="journal article" date="2020" name="PLoS Negl. Trop. Dis.">
        <title>High-quality nuclear genome for Sarcoptes scabiei-A critical resource for a neglected parasite.</title>
        <authorList>
            <person name="Korhonen P.K."/>
            <person name="Gasser R.B."/>
            <person name="Ma G."/>
            <person name="Wang T."/>
            <person name="Stroehlein A.J."/>
            <person name="Young N.D."/>
            <person name="Ang C.S."/>
            <person name="Fernando D.D."/>
            <person name="Lu H.C."/>
            <person name="Taylor S."/>
            <person name="Reynolds S.L."/>
            <person name="Mofiz E."/>
            <person name="Najaraj S.H."/>
            <person name="Gowda H."/>
            <person name="Madugundu A."/>
            <person name="Renuse S."/>
            <person name="Holt D."/>
            <person name="Pandey A."/>
            <person name="Papenfuss A.T."/>
            <person name="Fischer K."/>
        </authorList>
    </citation>
    <scope>NUCLEOTIDE SEQUENCE [LARGE SCALE GENOMIC DNA]</scope>
</reference>
<organism evidence="3">
    <name type="scientific">Sarcoptes scabiei</name>
    <name type="common">Itch mite</name>
    <name type="synonym">Acarus scabiei</name>
    <dbReference type="NCBI Taxonomy" id="52283"/>
    <lineage>
        <taxon>Eukaryota</taxon>
        <taxon>Metazoa</taxon>
        <taxon>Ecdysozoa</taxon>
        <taxon>Arthropoda</taxon>
        <taxon>Chelicerata</taxon>
        <taxon>Arachnida</taxon>
        <taxon>Acari</taxon>
        <taxon>Acariformes</taxon>
        <taxon>Sarcoptiformes</taxon>
        <taxon>Astigmata</taxon>
        <taxon>Psoroptidia</taxon>
        <taxon>Sarcoptoidea</taxon>
        <taxon>Sarcoptidae</taxon>
        <taxon>Sarcoptinae</taxon>
        <taxon>Sarcoptes</taxon>
    </lineage>
</organism>
<evidence type="ECO:0000259" key="2">
    <source>
        <dbReference type="Pfam" id="PF03067"/>
    </source>
</evidence>
<evidence type="ECO:0000313" key="5">
    <source>
        <dbReference type="Proteomes" id="UP000070412"/>
    </source>
</evidence>
<gene>
    <name evidence="3" type="ORF">SSS_1571</name>
</gene>
<reference evidence="4" key="3">
    <citation type="submission" date="2022-06" db="UniProtKB">
        <authorList>
            <consortium name="EnsemblMetazoa"/>
        </authorList>
    </citation>
    <scope>IDENTIFICATION</scope>
</reference>
<dbReference type="Pfam" id="PF03067">
    <property type="entry name" value="LPMO_10"/>
    <property type="match status" value="1"/>
</dbReference>
<sequence>MIKYSKLPILMIGSLMFIQHSLQHGRMHEPPSRNAMWRAGFDVKPNYDDSELFCGGIMAQWKKNDGRCGVCGDSFSDKQPRPHETGGEFASGISVRSYSPGSEIVVIIEIVANHMGSFKFGLCPRKSASELETEDCFLPLKVNGTDLFTIKTHRTGMYSIPVTLPPKLTCDYCVFRWHWKSANNWGTCSDGTEAVGCGPQETYRNCADITVGNNHGVRGHNFMQFQVIPNLNLERIVSNEIPKDNFITYHPVQWPKDYNSQEKLSSKNSTIESLRGNNATNHHNESNDEKNI</sequence>
<dbReference type="OrthoDB" id="64893at2759"/>